<organism evidence="1 2">
    <name type="scientific">Caerostris extrusa</name>
    <name type="common">Bark spider</name>
    <name type="synonym">Caerostris bankana</name>
    <dbReference type="NCBI Taxonomy" id="172846"/>
    <lineage>
        <taxon>Eukaryota</taxon>
        <taxon>Metazoa</taxon>
        <taxon>Ecdysozoa</taxon>
        <taxon>Arthropoda</taxon>
        <taxon>Chelicerata</taxon>
        <taxon>Arachnida</taxon>
        <taxon>Araneae</taxon>
        <taxon>Araneomorphae</taxon>
        <taxon>Entelegynae</taxon>
        <taxon>Araneoidea</taxon>
        <taxon>Araneidae</taxon>
        <taxon>Caerostris</taxon>
    </lineage>
</organism>
<accession>A0AAV4QWT7</accession>
<dbReference type="InterPro" id="IPR027267">
    <property type="entry name" value="AH/BAR_dom_sf"/>
</dbReference>
<sequence length="62" mass="7221">TKKTYEKAFKESEKASENYQKALADLHLSRIELEKARLNSIAKLQACEDSKTDYSNQRQKDK</sequence>
<reference evidence="1 2" key="1">
    <citation type="submission" date="2021-06" db="EMBL/GenBank/DDBJ databases">
        <title>Caerostris extrusa draft genome.</title>
        <authorList>
            <person name="Kono N."/>
            <person name="Arakawa K."/>
        </authorList>
    </citation>
    <scope>NUCLEOTIDE SEQUENCE [LARGE SCALE GENOMIC DNA]</scope>
</reference>
<evidence type="ECO:0000313" key="1">
    <source>
        <dbReference type="EMBL" id="GIY12759.1"/>
    </source>
</evidence>
<name>A0AAV4QWT7_CAEEX</name>
<comment type="caution">
    <text evidence="1">The sequence shown here is derived from an EMBL/GenBank/DDBJ whole genome shotgun (WGS) entry which is preliminary data.</text>
</comment>
<dbReference type="SUPFAM" id="SSF103657">
    <property type="entry name" value="BAR/IMD domain-like"/>
    <property type="match status" value="1"/>
</dbReference>
<dbReference type="EMBL" id="BPLR01006844">
    <property type="protein sequence ID" value="GIY12759.1"/>
    <property type="molecule type" value="Genomic_DNA"/>
</dbReference>
<keyword evidence="2" id="KW-1185">Reference proteome</keyword>
<protein>
    <submittedName>
        <fullName evidence="1">Uncharacterized protein</fullName>
    </submittedName>
</protein>
<gene>
    <name evidence="1" type="ORF">CEXT_441691</name>
</gene>
<proteinExistence type="predicted"/>
<evidence type="ECO:0000313" key="2">
    <source>
        <dbReference type="Proteomes" id="UP001054945"/>
    </source>
</evidence>
<feature type="non-terminal residue" evidence="1">
    <location>
        <position position="1"/>
    </location>
</feature>
<dbReference type="Proteomes" id="UP001054945">
    <property type="component" value="Unassembled WGS sequence"/>
</dbReference>
<dbReference type="AlphaFoldDB" id="A0AAV4QWT7"/>